<dbReference type="FunFam" id="1.10.10.60:FF:000169">
    <property type="entry name" value="DNA-binding protein SATB1"/>
    <property type="match status" value="2"/>
</dbReference>
<dbReference type="InterPro" id="IPR032392">
    <property type="entry name" value="ULD"/>
</dbReference>
<evidence type="ECO:0000256" key="2">
    <source>
        <dbReference type="ARBA" id="ARBA00022737"/>
    </source>
</evidence>
<sequence>RRPRYDLVFPGKSLPVHCVVEAVCSVERPKRPAVVETDSYVIIPASTAFDDLVPVALAQLGYTRDTAAAATGSVVIKNWKPLSFDKIADGPLVSVGDILGELTTVATLRIQIFRSRPSMLADMRDKMLRLLLTQTRSLLLGSGCPLDELTLSQLCRGSAGGAADRLSEPPEDVRRKFEHWWALQLQQQQQQQQQHPQQPPHHRQPQQQQSQQLANPLPASQPPPPPPQQQQPRRTPSPRQVHRAHLSALSPASGLSLYAGGADGRGAGVPPLGAGGMDAVALSHKLMQDVHPALQTVQSQYPTPKTRMRTSFDPELELPKLQRWFAENQHPSRQQIQQYVRELNSLESRRGRKPLDVNNVVYWFKNARAAQKRAEIRSSGPGGHYMSQNGYSSNSHSPPGSGAPPHFLSPETLLTEGPHPGHPVGPGGRLLPMGPMGGMGMGGMPPWPLSSPPMAHMHRVPHVEMPRPHSVVSDDSDGEGGGPAGPGGQGDRSQQDDADSHADRNSPISLIMNRGSDHGREEDKDDEKKDEEMKDPKDMDLDVTNDDSRMSIKQEPNAGDDDAASTGHNNNNNNHVKDCEAMSDMEEDDEDEDEGSESCGGGSGAGSELQQQQQQQQLERYHQHHHGFRSPSPCGPPGAGALPFPMFSHSIMYMSQYLPGLAAAHPGGGQGVPGQPASAPQQQQGLNLSASDERRKRNRTFIDPVSEVPRLEQWFKHHTHPPHNLILKYTEELNHMPYRCKFPRLEPKNVQFWFKNRRAKDKRMKVSLFDNGPQSNHQQGVYHGQHSELMLKRE</sequence>
<dbReference type="RefSeq" id="XP_052131851.1">
    <property type="nucleotide sequence ID" value="XM_052275891.1"/>
</dbReference>
<evidence type="ECO:0000256" key="7">
    <source>
        <dbReference type="PROSITE-ProRule" id="PRU00108"/>
    </source>
</evidence>
<feature type="DNA-binding region" description="Homeobox" evidence="7">
    <location>
        <begin position="306"/>
        <end position="375"/>
    </location>
</feature>
<dbReference type="PROSITE" id="PS51982">
    <property type="entry name" value="CMP"/>
    <property type="match status" value="1"/>
</dbReference>
<feature type="domain" description="CMP" evidence="11">
    <location>
        <begin position="11"/>
        <end position="114"/>
    </location>
</feature>
<protein>
    <submittedName>
        <fullName evidence="13">Uncharacterized protein LOC113218112</fullName>
    </submittedName>
</protein>
<dbReference type="KEGG" id="foc:113218112"/>
<dbReference type="Pfam" id="PF16534">
    <property type="entry name" value="ULD"/>
    <property type="match status" value="1"/>
</dbReference>
<dbReference type="SMART" id="SM00389">
    <property type="entry name" value="HOX"/>
    <property type="match status" value="2"/>
</dbReference>
<feature type="compositionally biased region" description="Low complexity" evidence="9">
    <location>
        <begin position="392"/>
        <end position="406"/>
    </location>
</feature>
<dbReference type="Proteomes" id="UP000504606">
    <property type="component" value="Unplaced"/>
</dbReference>
<feature type="region of interest" description="Disordered" evidence="9">
    <location>
        <begin position="466"/>
        <end position="637"/>
    </location>
</feature>
<feature type="region of interest" description="Disordered" evidence="9">
    <location>
        <begin position="770"/>
        <end position="794"/>
    </location>
</feature>
<dbReference type="SUPFAM" id="SSF46689">
    <property type="entry name" value="Homeodomain-like"/>
    <property type="match status" value="2"/>
</dbReference>
<gene>
    <name evidence="13" type="primary">LOC113218112</name>
</gene>
<dbReference type="GeneID" id="113218112"/>
<feature type="compositionally biased region" description="Pro residues" evidence="9">
    <location>
        <begin position="219"/>
        <end position="229"/>
    </location>
</feature>
<keyword evidence="3" id="KW-0832">Ubl conjugation</keyword>
<feature type="non-terminal residue" evidence="13">
    <location>
        <position position="1"/>
    </location>
</feature>
<organism evidence="12 13">
    <name type="scientific">Frankliniella occidentalis</name>
    <name type="common">Western flower thrips</name>
    <name type="synonym">Euthrips occidentalis</name>
    <dbReference type="NCBI Taxonomy" id="133901"/>
    <lineage>
        <taxon>Eukaryota</taxon>
        <taxon>Metazoa</taxon>
        <taxon>Ecdysozoa</taxon>
        <taxon>Arthropoda</taxon>
        <taxon>Hexapoda</taxon>
        <taxon>Insecta</taxon>
        <taxon>Pterygota</taxon>
        <taxon>Neoptera</taxon>
        <taxon>Paraneoptera</taxon>
        <taxon>Thysanoptera</taxon>
        <taxon>Terebrantia</taxon>
        <taxon>Thripoidea</taxon>
        <taxon>Thripidae</taxon>
        <taxon>Frankliniella</taxon>
    </lineage>
</organism>
<dbReference type="InterPro" id="IPR039673">
    <property type="entry name" value="SATB1/SATB2"/>
</dbReference>
<dbReference type="GO" id="GO:0005634">
    <property type="term" value="C:nucleus"/>
    <property type="evidence" value="ECO:0007669"/>
    <property type="project" value="UniProtKB-SubCell"/>
</dbReference>
<feature type="compositionally biased region" description="Low complexity" evidence="9">
    <location>
        <begin position="230"/>
        <end position="239"/>
    </location>
</feature>
<dbReference type="FunFam" id="3.10.20.710:FF:000002">
    <property type="entry name" value="Defective proventriculus, isoform A"/>
    <property type="match status" value="1"/>
</dbReference>
<dbReference type="Pfam" id="PF00046">
    <property type="entry name" value="Homeodomain"/>
    <property type="match status" value="2"/>
</dbReference>
<keyword evidence="6 7" id="KW-0539">Nucleus</keyword>
<feature type="DNA-binding region" description="Homeobox" evidence="7">
    <location>
        <begin position="696"/>
        <end position="765"/>
    </location>
</feature>
<feature type="compositionally biased region" description="Low complexity" evidence="9">
    <location>
        <begin position="606"/>
        <end position="618"/>
    </location>
</feature>
<dbReference type="GO" id="GO:0006338">
    <property type="term" value="P:chromatin remodeling"/>
    <property type="evidence" value="ECO:0007669"/>
    <property type="project" value="InterPro"/>
</dbReference>
<evidence type="ECO:0000256" key="6">
    <source>
        <dbReference type="ARBA" id="ARBA00023242"/>
    </source>
</evidence>
<evidence type="ECO:0000256" key="8">
    <source>
        <dbReference type="RuleBase" id="RU000682"/>
    </source>
</evidence>
<evidence type="ECO:0000259" key="11">
    <source>
        <dbReference type="PROSITE" id="PS51982"/>
    </source>
</evidence>
<dbReference type="CTD" id="37546"/>
<feature type="compositionally biased region" description="Basic and acidic residues" evidence="9">
    <location>
        <begin position="785"/>
        <end position="794"/>
    </location>
</feature>
<comment type="subcellular location">
    <subcellularLocation>
        <location evidence="1 7 8">Nucleus</location>
    </subcellularLocation>
</comment>
<evidence type="ECO:0000259" key="10">
    <source>
        <dbReference type="PROSITE" id="PS50071"/>
    </source>
</evidence>
<keyword evidence="4 7" id="KW-0238">DNA-binding</keyword>
<dbReference type="AlphaFoldDB" id="A0A9C6X9S0"/>
<accession>A0A9C6X9S0</accession>
<keyword evidence="5 7" id="KW-0371">Homeobox</keyword>
<feature type="compositionally biased region" description="Basic and acidic residues" evidence="9">
    <location>
        <begin position="493"/>
        <end position="504"/>
    </location>
</feature>
<proteinExistence type="predicted"/>
<feature type="region of interest" description="Disordered" evidence="9">
    <location>
        <begin position="374"/>
        <end position="437"/>
    </location>
</feature>
<dbReference type="GO" id="GO:0000978">
    <property type="term" value="F:RNA polymerase II cis-regulatory region sequence-specific DNA binding"/>
    <property type="evidence" value="ECO:0007669"/>
    <property type="project" value="TreeGrafter"/>
</dbReference>
<dbReference type="CDD" id="cd00086">
    <property type="entry name" value="homeodomain"/>
    <property type="match status" value="2"/>
</dbReference>
<feature type="compositionally biased region" description="Low complexity" evidence="9">
    <location>
        <begin position="184"/>
        <end position="196"/>
    </location>
</feature>
<feature type="compositionally biased region" description="Low complexity" evidence="9">
    <location>
        <begin position="205"/>
        <end position="218"/>
    </location>
</feature>
<dbReference type="CDD" id="cd11585">
    <property type="entry name" value="SATB1_N"/>
    <property type="match status" value="1"/>
</dbReference>
<feature type="compositionally biased region" description="Basic and acidic residues" evidence="9">
    <location>
        <begin position="515"/>
        <end position="552"/>
    </location>
</feature>
<dbReference type="Gene3D" id="1.10.10.60">
    <property type="entry name" value="Homeodomain-like"/>
    <property type="match status" value="2"/>
</dbReference>
<dbReference type="GO" id="GO:0000981">
    <property type="term" value="F:DNA-binding transcription factor activity, RNA polymerase II-specific"/>
    <property type="evidence" value="ECO:0007669"/>
    <property type="project" value="TreeGrafter"/>
</dbReference>
<feature type="domain" description="Homeobox" evidence="10">
    <location>
        <begin position="694"/>
        <end position="764"/>
    </location>
</feature>
<feature type="domain" description="Homeobox" evidence="10">
    <location>
        <begin position="304"/>
        <end position="374"/>
    </location>
</feature>
<evidence type="ECO:0000256" key="5">
    <source>
        <dbReference type="ARBA" id="ARBA00023155"/>
    </source>
</evidence>
<dbReference type="InterPro" id="IPR009057">
    <property type="entry name" value="Homeodomain-like_sf"/>
</dbReference>
<evidence type="ECO:0000256" key="4">
    <source>
        <dbReference type="ARBA" id="ARBA00023125"/>
    </source>
</evidence>
<keyword evidence="2" id="KW-0677">Repeat</keyword>
<evidence type="ECO:0000313" key="13">
    <source>
        <dbReference type="RefSeq" id="XP_052131851.1"/>
    </source>
</evidence>
<dbReference type="PANTHER" id="PTHR15116">
    <property type="entry name" value="DNA-BINDING PROTEIN SATB FAMILY MEMBER"/>
    <property type="match status" value="1"/>
</dbReference>
<dbReference type="InterPro" id="IPR001356">
    <property type="entry name" value="HD"/>
</dbReference>
<feature type="region of interest" description="Disordered" evidence="9">
    <location>
        <begin position="184"/>
        <end position="244"/>
    </location>
</feature>
<feature type="compositionally biased region" description="Gly residues" evidence="9">
    <location>
        <begin position="479"/>
        <end position="490"/>
    </location>
</feature>
<dbReference type="Gene3D" id="3.10.20.710">
    <property type="entry name" value="SATB, ubiquitin-like oligomerisation domain"/>
    <property type="match status" value="1"/>
</dbReference>
<evidence type="ECO:0000256" key="1">
    <source>
        <dbReference type="ARBA" id="ARBA00004123"/>
    </source>
</evidence>
<feature type="compositionally biased region" description="Low complexity" evidence="9">
    <location>
        <begin position="673"/>
        <end position="685"/>
    </location>
</feature>
<dbReference type="OrthoDB" id="10052721at2759"/>
<dbReference type="InterPro" id="IPR038224">
    <property type="entry name" value="SATB_ULD_sf"/>
</dbReference>
<evidence type="ECO:0000256" key="9">
    <source>
        <dbReference type="SAM" id="MobiDB-lite"/>
    </source>
</evidence>
<keyword evidence="12" id="KW-1185">Reference proteome</keyword>
<evidence type="ECO:0000256" key="3">
    <source>
        <dbReference type="ARBA" id="ARBA00022843"/>
    </source>
</evidence>
<evidence type="ECO:0000313" key="12">
    <source>
        <dbReference type="Proteomes" id="UP000504606"/>
    </source>
</evidence>
<reference evidence="13" key="1">
    <citation type="submission" date="2025-08" db="UniProtKB">
        <authorList>
            <consortium name="RefSeq"/>
        </authorList>
    </citation>
    <scope>IDENTIFICATION</scope>
    <source>
        <tissue evidence="13">Whole organism</tissue>
    </source>
</reference>
<dbReference type="PANTHER" id="PTHR15116:SF16">
    <property type="entry name" value="DEFECTIVE PROVENTRICULUS, ISOFORM A"/>
    <property type="match status" value="1"/>
</dbReference>
<name>A0A9C6X9S0_FRAOC</name>
<feature type="compositionally biased region" description="Acidic residues" evidence="9">
    <location>
        <begin position="581"/>
        <end position="596"/>
    </location>
</feature>
<dbReference type="PROSITE" id="PS50071">
    <property type="entry name" value="HOMEOBOX_2"/>
    <property type="match status" value="2"/>
</dbReference>
<feature type="region of interest" description="Disordered" evidence="9">
    <location>
        <begin position="665"/>
        <end position="700"/>
    </location>
</feature>